<feature type="domain" description="Methyltransferase" evidence="1">
    <location>
        <begin position="77"/>
        <end position="174"/>
    </location>
</feature>
<proteinExistence type="predicted"/>
<dbReference type="AlphaFoldDB" id="A0A5M6I7L8"/>
<evidence type="ECO:0000313" key="3">
    <source>
        <dbReference type="Proteomes" id="UP000324065"/>
    </source>
</evidence>
<dbReference type="SUPFAM" id="SSF53335">
    <property type="entry name" value="S-adenosyl-L-methionine-dependent methyltransferases"/>
    <property type="match status" value="1"/>
</dbReference>
<keyword evidence="2" id="KW-0808">Transferase</keyword>
<gene>
    <name evidence="2" type="ORF">F1188_18835</name>
</gene>
<reference evidence="2 3" key="1">
    <citation type="submission" date="2019-09" db="EMBL/GenBank/DDBJ databases">
        <title>Genome sequence of Roseospira marina, one of the more divergent members of the non-sulfur purple photosynthetic bacterial family, the Rhodospirillaceae.</title>
        <authorList>
            <person name="Meyer T."/>
            <person name="Kyndt J."/>
        </authorList>
    </citation>
    <scope>NUCLEOTIDE SEQUENCE [LARGE SCALE GENOMIC DNA]</scope>
    <source>
        <strain evidence="2 3">DSM 15113</strain>
    </source>
</reference>
<dbReference type="InterPro" id="IPR029063">
    <property type="entry name" value="SAM-dependent_MTases_sf"/>
</dbReference>
<protein>
    <submittedName>
        <fullName evidence="2">Methyltransferase domain-containing protein</fullName>
    </submittedName>
</protein>
<dbReference type="GO" id="GO:0008168">
    <property type="term" value="F:methyltransferase activity"/>
    <property type="evidence" value="ECO:0007669"/>
    <property type="project" value="UniProtKB-KW"/>
</dbReference>
<dbReference type="SUPFAM" id="SSF158997">
    <property type="entry name" value="Trm112p-like"/>
    <property type="match status" value="1"/>
</dbReference>
<keyword evidence="3" id="KW-1185">Reference proteome</keyword>
<dbReference type="InterPro" id="IPR041698">
    <property type="entry name" value="Methyltransf_25"/>
</dbReference>
<keyword evidence="2" id="KW-0489">Methyltransferase</keyword>
<dbReference type="OrthoDB" id="9808140at2"/>
<evidence type="ECO:0000259" key="1">
    <source>
        <dbReference type="Pfam" id="PF13649"/>
    </source>
</evidence>
<accession>A0A5M6I7L8</accession>
<dbReference type="Pfam" id="PF13649">
    <property type="entry name" value="Methyltransf_25"/>
    <property type="match status" value="1"/>
</dbReference>
<dbReference type="EMBL" id="VWPJ01000029">
    <property type="protein sequence ID" value="KAA5603835.1"/>
    <property type="molecule type" value="Genomic_DNA"/>
</dbReference>
<dbReference type="Gene3D" id="3.40.50.150">
    <property type="entry name" value="Vaccinia Virus protein VP39"/>
    <property type="match status" value="1"/>
</dbReference>
<organism evidence="2 3">
    <name type="scientific">Roseospira marina</name>
    <dbReference type="NCBI Taxonomy" id="140057"/>
    <lineage>
        <taxon>Bacteria</taxon>
        <taxon>Pseudomonadati</taxon>
        <taxon>Pseudomonadota</taxon>
        <taxon>Alphaproteobacteria</taxon>
        <taxon>Rhodospirillales</taxon>
        <taxon>Rhodospirillaceae</taxon>
        <taxon>Roseospira</taxon>
    </lineage>
</organism>
<dbReference type="Proteomes" id="UP000324065">
    <property type="component" value="Unassembled WGS sequence"/>
</dbReference>
<evidence type="ECO:0000313" key="2">
    <source>
        <dbReference type="EMBL" id="KAA5603835.1"/>
    </source>
</evidence>
<sequence>MMLLSELKRRYEAGDNITRLLQTEPGINETRSIEIAYDLQAGSYARAALENPANWVDEARERTPILNRYLRPGDTLLDAGCGENTNTCAFVDQIPPSVRAYGFDLSVSRLVAGRRYVRQHWGETAADRITVFCGRMDRIPLASSSVDVVMTSHAVEPNRGQEAVLLRELLRVARRYLVLFEPCYEETSEEGRRRMDSLGYVRDLDAHLKALGAKVVERTGLTVNHKPLNPTVCWVCECTGDGAPDDPAPASDTAPEAPPEMAYICPVSGEPLVRLDDCYWSPGGLYAYPILQGIPVLKPEYAIILTRPVAS</sequence>
<dbReference type="GO" id="GO:0032259">
    <property type="term" value="P:methylation"/>
    <property type="evidence" value="ECO:0007669"/>
    <property type="project" value="UniProtKB-KW"/>
</dbReference>
<dbReference type="CDD" id="cd02440">
    <property type="entry name" value="AdoMet_MTases"/>
    <property type="match status" value="1"/>
</dbReference>
<comment type="caution">
    <text evidence="2">The sequence shown here is derived from an EMBL/GenBank/DDBJ whole genome shotgun (WGS) entry which is preliminary data.</text>
</comment>
<name>A0A5M6I7L8_9PROT</name>